<keyword evidence="12 13" id="KW-0539">Nucleus</keyword>
<feature type="region of interest" description="Disordered" evidence="14">
    <location>
        <begin position="205"/>
        <end position="254"/>
    </location>
</feature>
<dbReference type="Proteomes" id="UP001067231">
    <property type="component" value="Unassembled WGS sequence"/>
</dbReference>
<evidence type="ECO:0000256" key="14">
    <source>
        <dbReference type="SAM" id="MobiDB-lite"/>
    </source>
</evidence>
<evidence type="ECO:0000256" key="10">
    <source>
        <dbReference type="ARBA" id="ARBA00023172"/>
    </source>
</evidence>
<organism evidence="16">
    <name type="scientific">Cryptosporidium canis</name>
    <dbReference type="NCBI Taxonomy" id="195482"/>
    <lineage>
        <taxon>Eukaryota</taxon>
        <taxon>Sar</taxon>
        <taxon>Alveolata</taxon>
        <taxon>Apicomplexa</taxon>
        <taxon>Conoidasida</taxon>
        <taxon>Coccidia</taxon>
        <taxon>Eucoccidiorida</taxon>
        <taxon>Eimeriorina</taxon>
        <taxon>Cryptosporidiidae</taxon>
        <taxon>Cryptosporidium</taxon>
    </lineage>
</organism>
<keyword evidence="9 13" id="KW-0460">Magnesium</keyword>
<evidence type="ECO:0000256" key="3">
    <source>
        <dbReference type="ARBA" id="ARBA00010015"/>
    </source>
</evidence>
<keyword evidence="5 13" id="KW-0479">Metal-binding</keyword>
<dbReference type="PANTHER" id="PTHR13451:SF0">
    <property type="entry name" value="CROSSOVER JUNCTION ENDONUCLEASE MUS81"/>
    <property type="match status" value="1"/>
</dbReference>
<feature type="region of interest" description="Disordered" evidence="14">
    <location>
        <begin position="378"/>
        <end position="397"/>
    </location>
</feature>
<dbReference type="GO" id="GO:0005634">
    <property type="term" value="C:nucleus"/>
    <property type="evidence" value="ECO:0007669"/>
    <property type="project" value="UniProtKB-SubCell"/>
</dbReference>
<evidence type="ECO:0000256" key="13">
    <source>
        <dbReference type="RuleBase" id="RU369042"/>
    </source>
</evidence>
<dbReference type="InterPro" id="IPR047416">
    <property type="entry name" value="XPF_nuclease_Mus81"/>
</dbReference>
<dbReference type="CDD" id="cd21694">
    <property type="entry name" value="GINS_B_Psf2"/>
    <property type="match status" value="1"/>
</dbReference>
<dbReference type="GO" id="GO:0048476">
    <property type="term" value="C:Holliday junction resolvase complex"/>
    <property type="evidence" value="ECO:0007669"/>
    <property type="project" value="UniProtKB-UniRule"/>
</dbReference>
<dbReference type="GO" id="GO:0006308">
    <property type="term" value="P:DNA catabolic process"/>
    <property type="evidence" value="ECO:0007669"/>
    <property type="project" value="UniProtKB-UniRule"/>
</dbReference>
<dbReference type="SUPFAM" id="SSF160059">
    <property type="entry name" value="PriA/YqbF domain"/>
    <property type="match status" value="1"/>
</dbReference>
<name>A0A9D5DIT9_9CRYT</name>
<dbReference type="Gene3D" id="3.40.50.10130">
    <property type="match status" value="1"/>
</dbReference>
<evidence type="ECO:0000259" key="15">
    <source>
        <dbReference type="SMART" id="SM00891"/>
    </source>
</evidence>
<comment type="subcellular location">
    <subcellularLocation>
        <location evidence="2 13">Nucleus</location>
    </subcellularLocation>
</comment>
<keyword evidence="6 13" id="KW-0255">Endonuclease</keyword>
<protein>
    <recommendedName>
        <fullName evidence="13">Crossover junction endonuclease MUS81</fullName>
        <ecNumber evidence="13">3.1.22.-</ecNumber>
    </recommendedName>
</protein>
<comment type="subunit">
    <text evidence="13">Interacts with EME1.</text>
</comment>
<dbReference type="GO" id="GO:0046872">
    <property type="term" value="F:metal ion binding"/>
    <property type="evidence" value="ECO:0007669"/>
    <property type="project" value="UniProtKB-UniRule"/>
</dbReference>
<dbReference type="SUPFAM" id="SSF47802">
    <property type="entry name" value="DNA polymerase beta, N-terminal domain-like"/>
    <property type="match status" value="1"/>
</dbReference>
<evidence type="ECO:0000256" key="2">
    <source>
        <dbReference type="ARBA" id="ARBA00004123"/>
    </source>
</evidence>
<feature type="domain" description="ERCC4" evidence="15">
    <location>
        <begin position="547"/>
        <end position="698"/>
    </location>
</feature>
<dbReference type="EC" id="3.1.22.-" evidence="13"/>
<dbReference type="AlphaFoldDB" id="A0A9D5DIT9"/>
<dbReference type="Pfam" id="PF25005">
    <property type="entry name" value="PSF2_N"/>
    <property type="match status" value="1"/>
</dbReference>
<dbReference type="GO" id="GO:0048257">
    <property type="term" value="F:3'-flap endonuclease activity"/>
    <property type="evidence" value="ECO:0007669"/>
    <property type="project" value="TreeGrafter"/>
</dbReference>
<dbReference type="Pfam" id="PF02732">
    <property type="entry name" value="ERCC4"/>
    <property type="match status" value="1"/>
</dbReference>
<dbReference type="SMART" id="SM00891">
    <property type="entry name" value="ERCC4"/>
    <property type="match status" value="1"/>
</dbReference>
<comment type="function">
    <text evidence="13">Interacts with EME1 to form a DNA structure-specific endonuclease with substrate preference for branched DNA structures with a 5'-end at the branch nick. Typical substrates include 3'-flap structures, D-loops, replication forks and nicked Holliday junctions. May be required in mitosis for the processing of stalled or collapsed replication fork intermediates. May be required in meiosis for the repair of meiosis-specific double strand breaks subsequent to single-end invasion (SEI).</text>
</comment>
<dbReference type="InterPro" id="IPR006166">
    <property type="entry name" value="ERCC4_domain"/>
</dbReference>
<dbReference type="GO" id="GO:0031573">
    <property type="term" value="P:mitotic intra-S DNA damage checkpoint signaling"/>
    <property type="evidence" value="ECO:0007669"/>
    <property type="project" value="TreeGrafter"/>
</dbReference>
<dbReference type="InterPro" id="IPR011335">
    <property type="entry name" value="Restrct_endonuc-II-like"/>
</dbReference>
<keyword evidence="10 13" id="KW-0233">DNA recombination</keyword>
<evidence type="ECO:0000256" key="5">
    <source>
        <dbReference type="ARBA" id="ARBA00022723"/>
    </source>
</evidence>
<comment type="similarity">
    <text evidence="3 13">Belongs to the XPF family.</text>
</comment>
<dbReference type="EMBL" id="JAPCXC010000038">
    <property type="protein sequence ID" value="KAJ1609002.1"/>
    <property type="molecule type" value="Genomic_DNA"/>
</dbReference>
<dbReference type="Gene3D" id="1.10.150.670">
    <property type="entry name" value="Crossover junction endonuclease EME1, DNA-binding domain"/>
    <property type="match status" value="1"/>
</dbReference>
<accession>A0A9D5DIT9</accession>
<keyword evidence="8 13" id="KW-0378">Hydrolase</keyword>
<evidence type="ECO:0000313" key="16">
    <source>
        <dbReference type="EMBL" id="KAJ1609002.1"/>
    </source>
</evidence>
<feature type="region of interest" description="Disordered" evidence="14">
    <location>
        <begin position="900"/>
        <end position="920"/>
    </location>
</feature>
<keyword evidence="4 13" id="KW-0540">Nuclease</keyword>
<keyword evidence="11 13" id="KW-0234">DNA repair</keyword>
<gene>
    <name evidence="16" type="ORF">OJ253_1719</name>
</gene>
<keyword evidence="7 13" id="KW-0227">DNA damage</keyword>
<evidence type="ECO:0000256" key="12">
    <source>
        <dbReference type="ARBA" id="ARBA00023242"/>
    </source>
</evidence>
<dbReference type="InterPro" id="IPR033309">
    <property type="entry name" value="Mus81"/>
</dbReference>
<evidence type="ECO:0000256" key="7">
    <source>
        <dbReference type="ARBA" id="ARBA00022763"/>
    </source>
</evidence>
<reference evidence="16" key="1">
    <citation type="submission" date="2022-10" db="EMBL/GenBank/DDBJ databases">
        <title>Adaptive evolution leads to modifications in subtelomeric GC content in a zoonotic Cryptosporidium species.</title>
        <authorList>
            <person name="Li J."/>
            <person name="Feng Y."/>
            <person name="Xiao L."/>
        </authorList>
    </citation>
    <scope>NUCLEOTIDE SEQUENCE</scope>
    <source>
        <strain evidence="16">33844</strain>
    </source>
</reference>
<proteinExistence type="inferred from homology"/>
<dbReference type="InterPro" id="IPR042530">
    <property type="entry name" value="EME1/EME2_C"/>
</dbReference>
<dbReference type="Gene3D" id="3.40.5.50">
    <property type="match status" value="1"/>
</dbReference>
<dbReference type="SUPFAM" id="SSF52980">
    <property type="entry name" value="Restriction endonuclease-like"/>
    <property type="match status" value="1"/>
</dbReference>
<dbReference type="SUPFAM" id="SSF158573">
    <property type="entry name" value="GINS helical bundle-like"/>
    <property type="match status" value="1"/>
</dbReference>
<comment type="caution">
    <text evidence="16">The sequence shown here is derived from an EMBL/GenBank/DDBJ whole genome shotgun (WGS) entry which is preliminary data.</text>
</comment>
<evidence type="ECO:0000256" key="6">
    <source>
        <dbReference type="ARBA" id="ARBA00022759"/>
    </source>
</evidence>
<feature type="compositionally biased region" description="Basic and acidic residues" evidence="14">
    <location>
        <begin position="576"/>
        <end position="586"/>
    </location>
</feature>
<comment type="cofactor">
    <cofactor evidence="1 13">
        <name>Mg(2+)</name>
        <dbReference type="ChEBI" id="CHEBI:18420"/>
    </cofactor>
</comment>
<dbReference type="PANTHER" id="PTHR13451">
    <property type="entry name" value="CLASS II CROSSOVER JUNCTION ENDONUCLEASE MUS81"/>
    <property type="match status" value="1"/>
</dbReference>
<dbReference type="CDD" id="cd20074">
    <property type="entry name" value="XPF_nuclease_Mus81"/>
    <property type="match status" value="1"/>
</dbReference>
<dbReference type="GO" id="GO:0000727">
    <property type="term" value="P:double-strand break repair via break-induced replication"/>
    <property type="evidence" value="ECO:0007669"/>
    <property type="project" value="UniProtKB-UniRule"/>
</dbReference>
<feature type="compositionally biased region" description="Basic and acidic residues" evidence="14">
    <location>
        <begin position="226"/>
        <end position="244"/>
    </location>
</feature>
<dbReference type="OrthoDB" id="5963188at2759"/>
<evidence type="ECO:0000256" key="4">
    <source>
        <dbReference type="ARBA" id="ARBA00022722"/>
    </source>
</evidence>
<evidence type="ECO:0000256" key="9">
    <source>
        <dbReference type="ARBA" id="ARBA00022842"/>
    </source>
</evidence>
<dbReference type="InterPro" id="IPR036224">
    <property type="entry name" value="GINS_bundle-like_dom_sf"/>
</dbReference>
<dbReference type="GO" id="GO:0008821">
    <property type="term" value="F:crossover junction DNA endonuclease activity"/>
    <property type="evidence" value="ECO:0007669"/>
    <property type="project" value="UniProtKB-UniRule"/>
</dbReference>
<evidence type="ECO:0000256" key="11">
    <source>
        <dbReference type="ARBA" id="ARBA00023204"/>
    </source>
</evidence>
<dbReference type="Gene3D" id="1.20.58.1020">
    <property type="match status" value="1"/>
</dbReference>
<evidence type="ECO:0000256" key="1">
    <source>
        <dbReference type="ARBA" id="ARBA00001946"/>
    </source>
</evidence>
<dbReference type="InterPro" id="IPR056784">
    <property type="entry name" value="PSF2_N"/>
</dbReference>
<evidence type="ECO:0000256" key="8">
    <source>
        <dbReference type="ARBA" id="ARBA00022801"/>
    </source>
</evidence>
<sequence>MSNLSCSVISRGSRGITFEESLFIAEERTLVEIIPNISMAKKLIFSIEVGPFVPYQKSKVPLWVAKYLDSKNLCKLIPPDWLTPEGLRKLLLDEDKLGQESLTYIDFYYYQIASVYFHLRNDPFNGKKIKIKKLFQDLLNRRQAKLKANYKHLALPRTLDVSNLGLLELNLGSDECFHSLSDLHNLNCSYMENLKLLNSIKVRKKRPSTKGHGSSVNDSDIGPTEARGESEGCELRSKKPREEEAPTEESLLRGSPYLGKAHPFNLVYLDYLENMKRSTKTVQRMSMIKKAINSIKQYPAPIISPQQFQILEGIGNYLGSQLERLIRPDRMDQLKELEEYQQKCVEFRQSKINDLNLLVDPILYQNPEADSSLLEALEQEAREESGQAGASHSKGGGGAPQIYGEKWNVLVVIALLQILKPSRDIDLERIQGFCSLLQESYEPKMALKKAEKTLKQLVKQDLVCVNRRNYKIQGFPIESEKISYNLTEKGVQASTECLKGNELFYYIYTNFSKDQFSEIMSRDSLLDIVQYFDKRRRTKVFTDYEIVMIIDYREVNTGCGDFAGYRAGTSHGNDGPNKHRVADSHSGEMSMASNPSFGGSKSSGIPKYLLNRLNDQGVKIELKNLPIGDVIWVARPKLEGKDEKTPIDESFVLPWIVERKTGSDMCSSILDGRYEEQKYRLMRSVGVENVIYLLEDLNSIHENIVWSNSSNGPISSGRIAPKQVLRSAQANTQFITGFHILQSQSIGHTLNLLVGMHQVITGNVRSRWCGSISRDHDGLESEVIKGIARDRPSFKDWEAHSKKSSNLTVEETFGKQLRSIKGCGPEATETLLSMWPTPYDMYEEMSSEITFEDLYSKVLKRCDEIRSARSGSKKKHKASVSRDLLFHLYCLFSENIQNGDSDQNAEDTEGNDQHICGQPC</sequence>
<dbReference type="InterPro" id="IPR027421">
    <property type="entry name" value="DNA_pol_lamdba_lyase_dom_sf"/>
</dbReference>
<dbReference type="Gene3D" id="1.10.150.110">
    <property type="entry name" value="DNA polymerase beta, N-terminal domain-like"/>
    <property type="match status" value="1"/>
</dbReference>
<dbReference type="GO" id="GO:0000712">
    <property type="term" value="P:resolution of meiotic recombination intermediates"/>
    <property type="evidence" value="ECO:0007669"/>
    <property type="project" value="TreeGrafter"/>
</dbReference>
<dbReference type="GO" id="GO:0003677">
    <property type="term" value="F:DNA binding"/>
    <property type="evidence" value="ECO:0007669"/>
    <property type="project" value="UniProtKB-UniRule"/>
</dbReference>
<feature type="region of interest" description="Disordered" evidence="14">
    <location>
        <begin position="569"/>
        <end position="599"/>
    </location>
</feature>